<evidence type="ECO:0000313" key="3">
    <source>
        <dbReference type="EMBL" id="OQO09610.1"/>
    </source>
</evidence>
<organism evidence="3 4">
    <name type="scientific">Cryoendolithus antarcticus</name>
    <dbReference type="NCBI Taxonomy" id="1507870"/>
    <lineage>
        <taxon>Eukaryota</taxon>
        <taxon>Fungi</taxon>
        <taxon>Dikarya</taxon>
        <taxon>Ascomycota</taxon>
        <taxon>Pezizomycotina</taxon>
        <taxon>Dothideomycetes</taxon>
        <taxon>Dothideomycetidae</taxon>
        <taxon>Cladosporiales</taxon>
        <taxon>Cladosporiaceae</taxon>
        <taxon>Cryoendolithus</taxon>
    </lineage>
</organism>
<name>A0A1V8TE07_9PEZI</name>
<gene>
    <name evidence="3" type="ORF">B0A48_05012</name>
</gene>
<evidence type="ECO:0000313" key="4">
    <source>
        <dbReference type="Proteomes" id="UP000192596"/>
    </source>
</evidence>
<evidence type="ECO:0000259" key="2">
    <source>
        <dbReference type="Pfam" id="PF22980"/>
    </source>
</evidence>
<dbReference type="OrthoDB" id="3944408at2759"/>
<feature type="domain" description="Myb-like DNA-binding" evidence="2">
    <location>
        <begin position="7"/>
        <end position="49"/>
    </location>
</feature>
<dbReference type="STRING" id="1507870.A0A1V8TE07"/>
<dbReference type="InterPro" id="IPR054505">
    <property type="entry name" value="Myb_DNA-bind_8"/>
</dbReference>
<dbReference type="Pfam" id="PF22980">
    <property type="entry name" value="Myb_DNA-bind_8"/>
    <property type="match status" value="1"/>
</dbReference>
<dbReference type="Proteomes" id="UP000192596">
    <property type="component" value="Unassembled WGS sequence"/>
</dbReference>
<dbReference type="EMBL" id="NAJO01000010">
    <property type="protein sequence ID" value="OQO09610.1"/>
    <property type="molecule type" value="Genomic_DNA"/>
</dbReference>
<reference evidence="4" key="1">
    <citation type="submission" date="2017-03" db="EMBL/GenBank/DDBJ databases">
        <title>Genomes of endolithic fungi from Antarctica.</title>
        <authorList>
            <person name="Coleine C."/>
            <person name="Masonjones S."/>
            <person name="Stajich J.E."/>
        </authorList>
    </citation>
    <scope>NUCLEOTIDE SEQUENCE [LARGE SCALE GENOMIC DNA]</scope>
    <source>
        <strain evidence="4">CCFEE 5527</strain>
    </source>
</reference>
<evidence type="ECO:0000256" key="1">
    <source>
        <dbReference type="SAM" id="MobiDB-lite"/>
    </source>
</evidence>
<protein>
    <recommendedName>
        <fullName evidence="2">Myb-like DNA-binding domain-containing protein</fullName>
    </recommendedName>
</protein>
<sequence>MPAKSDDNTNLRFMHACLLASDYSRIDFNEVSSKFGIQAPAARMRFARLHTGLGGKTKTRKRLNSVVARGSKGAGGSKGKSVMSGKGSFGGGPAEDDDEIVVARKVERASIAIKKEELHEGDGGMASQDQWVDGFVAPSVVGGGPGYYGPPCGIVPPHLRQQPEVAIMQAPYFVGGFESGDTKPATSSV</sequence>
<keyword evidence="4" id="KW-1185">Reference proteome</keyword>
<dbReference type="InParanoid" id="A0A1V8TE07"/>
<dbReference type="AlphaFoldDB" id="A0A1V8TE07"/>
<proteinExistence type="predicted"/>
<accession>A0A1V8TE07</accession>
<comment type="caution">
    <text evidence="3">The sequence shown here is derived from an EMBL/GenBank/DDBJ whole genome shotgun (WGS) entry which is preliminary data.</text>
</comment>
<feature type="region of interest" description="Disordered" evidence="1">
    <location>
        <begin position="69"/>
        <end position="95"/>
    </location>
</feature>